<sequence>DIYESDREYFGYYSETDYKASYTDIETYNKASSEGIETVDKAQLKDTSEEVFDSDSEDEKQEKLLVLNMKLQFDTWEIAKKYL</sequence>
<dbReference type="Proteomes" id="UP000789901">
    <property type="component" value="Unassembled WGS sequence"/>
</dbReference>
<evidence type="ECO:0000313" key="1">
    <source>
        <dbReference type="EMBL" id="CAG8817229.1"/>
    </source>
</evidence>
<reference evidence="1 2" key="1">
    <citation type="submission" date="2021-06" db="EMBL/GenBank/DDBJ databases">
        <authorList>
            <person name="Kallberg Y."/>
            <person name="Tangrot J."/>
            <person name="Rosling A."/>
        </authorList>
    </citation>
    <scope>NUCLEOTIDE SEQUENCE [LARGE SCALE GENOMIC DNA]</scope>
    <source>
        <strain evidence="1 2">120-4 pot B 10/14</strain>
    </source>
</reference>
<proteinExistence type="predicted"/>
<comment type="caution">
    <text evidence="1">The sequence shown here is derived from an EMBL/GenBank/DDBJ whole genome shotgun (WGS) entry which is preliminary data.</text>
</comment>
<gene>
    <name evidence="1" type="ORF">GMARGA_LOCUS26751</name>
</gene>
<evidence type="ECO:0000313" key="2">
    <source>
        <dbReference type="Proteomes" id="UP000789901"/>
    </source>
</evidence>
<organism evidence="1 2">
    <name type="scientific">Gigaspora margarita</name>
    <dbReference type="NCBI Taxonomy" id="4874"/>
    <lineage>
        <taxon>Eukaryota</taxon>
        <taxon>Fungi</taxon>
        <taxon>Fungi incertae sedis</taxon>
        <taxon>Mucoromycota</taxon>
        <taxon>Glomeromycotina</taxon>
        <taxon>Glomeromycetes</taxon>
        <taxon>Diversisporales</taxon>
        <taxon>Gigasporaceae</taxon>
        <taxon>Gigaspora</taxon>
    </lineage>
</organism>
<dbReference type="EMBL" id="CAJVQB010031664">
    <property type="protein sequence ID" value="CAG8817229.1"/>
    <property type="molecule type" value="Genomic_DNA"/>
</dbReference>
<accession>A0ABN7W5U2</accession>
<name>A0ABN7W5U2_GIGMA</name>
<keyword evidence="2" id="KW-1185">Reference proteome</keyword>
<feature type="non-terminal residue" evidence="1">
    <location>
        <position position="1"/>
    </location>
</feature>
<protein>
    <submittedName>
        <fullName evidence="1">3447_t:CDS:1</fullName>
    </submittedName>
</protein>